<feature type="domain" description="Aldehyde oxidase/xanthine dehydrogenase second molybdopterin binding" evidence="2">
    <location>
        <begin position="19"/>
        <end position="112"/>
    </location>
</feature>
<dbReference type="Pfam" id="PF02738">
    <property type="entry name" value="MoCoBD_1"/>
    <property type="match status" value="1"/>
</dbReference>
<dbReference type="InterPro" id="IPR052516">
    <property type="entry name" value="N-heterocyclic_Hydroxylase"/>
</dbReference>
<protein>
    <submittedName>
        <fullName evidence="3">Molybdopterin-dependent oxidoreductase</fullName>
    </submittedName>
</protein>
<comment type="caution">
    <text evidence="3">The sequence shown here is derived from an EMBL/GenBank/DDBJ whole genome shotgun (WGS) entry which is preliminary data.</text>
</comment>
<sequence length="683" mass="72081">MTGIGKRFVFDPVARRIGLRVGKVELGQHIFEAYEALAANALGIDPGHLRVLPVSTKDSPDDGLTAGSLSVQVTGAALALEAATVLSNLRNAAAQALGVSAEKVSLDPSTLCFAHGQNACDLFDLLAGLECAQIGTVPDLRAGTDLVGDAVIGARAYLQDMALPGMMHARALRGRAVDDVRPLLPDTCHLIVNQAYAAVLAPDEATLAALWARLVEPAAPGDTRCDGPVSGWIRWGRVLSTRTGSIPDAPSTFSVSASRGFILHGSIAPSCAVAVWDGAEMTVYSHSQGLFALRTQIARVLELGADQVLVHHVPSAGCYGHTGADDAAMDAALIARQAIGQPVRVAWPRIDDIRLAPLGAPMLAEAKVTTNESHTITGWQQEIWSAPHGQRPGGAGHVNLLAAMERDPDLRPVDIPDLPEQVGAGAARNAVPIYAIPKVQVTTHIVQDLPVRTSSLRGLGTHVNTIAIEAAMDRLAARAGETPFACRDRHLDDPRARAVLDKLATTCAPAMAALSTMPEDSIGIGLGRYKNKAAYAAVAARIRLEDAPRLLELWAVVDAGHVVHRDGALNQIEGGMIQSASWTLLERALLRNGQIEVEGWDDYPTLGWDGVPKLHVSLADPGSDVPSLGVGECMVGPTAAAIVNAISQALGQPITDLPLDRDRLIAVLMNDEKIDKKLQNSFS</sequence>
<dbReference type="Proteomes" id="UP001300261">
    <property type="component" value="Unassembled WGS sequence"/>
</dbReference>
<dbReference type="EMBL" id="JAPEVI010000001">
    <property type="protein sequence ID" value="MCX2720898.1"/>
    <property type="molecule type" value="Genomic_DNA"/>
</dbReference>
<evidence type="ECO:0000313" key="4">
    <source>
        <dbReference type="Proteomes" id="UP001300261"/>
    </source>
</evidence>
<organism evidence="3 4">
    <name type="scientific">Roseibium salinum</name>
    <dbReference type="NCBI Taxonomy" id="1604349"/>
    <lineage>
        <taxon>Bacteria</taxon>
        <taxon>Pseudomonadati</taxon>
        <taxon>Pseudomonadota</taxon>
        <taxon>Alphaproteobacteria</taxon>
        <taxon>Hyphomicrobiales</taxon>
        <taxon>Stappiaceae</taxon>
        <taxon>Roseibium</taxon>
    </lineage>
</organism>
<dbReference type="InterPro" id="IPR037165">
    <property type="entry name" value="AldOxase/xan_DH_Mopterin-bd_sf"/>
</dbReference>
<feature type="domain" description="Aldehyde oxidase/xanthine dehydrogenase second molybdopterin binding" evidence="2">
    <location>
        <begin position="532"/>
        <end position="607"/>
    </location>
</feature>
<dbReference type="Gene3D" id="3.30.365.10">
    <property type="entry name" value="Aldehyde oxidase/xanthine dehydrogenase, molybdopterin binding domain"/>
    <property type="match status" value="4"/>
</dbReference>
<evidence type="ECO:0000259" key="1">
    <source>
        <dbReference type="Pfam" id="PF02738"/>
    </source>
</evidence>
<keyword evidence="4" id="KW-1185">Reference proteome</keyword>
<dbReference type="InterPro" id="IPR046867">
    <property type="entry name" value="AldOxase/xan_DH_MoCoBD2"/>
</dbReference>
<accession>A0ABT3QVE6</accession>
<dbReference type="PANTHER" id="PTHR47495">
    <property type="entry name" value="ALDEHYDE DEHYDROGENASE"/>
    <property type="match status" value="1"/>
</dbReference>
<proteinExistence type="predicted"/>
<dbReference type="Pfam" id="PF20256">
    <property type="entry name" value="MoCoBD_2"/>
    <property type="match status" value="2"/>
</dbReference>
<dbReference type="SUPFAM" id="SSF56003">
    <property type="entry name" value="Molybdenum cofactor-binding domain"/>
    <property type="match status" value="2"/>
</dbReference>
<dbReference type="InterPro" id="IPR008274">
    <property type="entry name" value="AldOxase/xan_DH_MoCoBD1"/>
</dbReference>
<reference evidence="3 4" key="1">
    <citation type="journal article" date="2016" name="Int. J. Syst. Evol. Microbiol.">
        <title>Labrenzia salina sp. nov., isolated from the rhizosphere of the halophyte Arthrocnemum macrostachyum.</title>
        <authorList>
            <person name="Camacho M."/>
            <person name="Redondo-Gomez S."/>
            <person name="Rodriguez-Llorente I."/>
            <person name="Rohde M."/>
            <person name="Sproer C."/>
            <person name="Schumann P."/>
            <person name="Klenk H.P."/>
            <person name="Montero-Calasanz M.D.C."/>
        </authorList>
    </citation>
    <scope>NUCLEOTIDE SEQUENCE [LARGE SCALE GENOMIC DNA]</scope>
    <source>
        <strain evidence="3 4">DSM 29163</strain>
    </source>
</reference>
<dbReference type="RefSeq" id="WP_265960595.1">
    <property type="nucleotide sequence ID" value="NZ_JAPEVI010000001.1"/>
</dbReference>
<feature type="domain" description="Aldehyde oxidase/xanthine dehydrogenase first molybdopterin binding" evidence="1">
    <location>
        <begin position="264"/>
        <end position="385"/>
    </location>
</feature>
<dbReference type="PANTHER" id="PTHR47495:SF1">
    <property type="entry name" value="BLL3820 PROTEIN"/>
    <property type="match status" value="1"/>
</dbReference>
<evidence type="ECO:0000259" key="2">
    <source>
        <dbReference type="Pfam" id="PF20256"/>
    </source>
</evidence>
<name>A0ABT3QVE6_9HYPH</name>
<gene>
    <name evidence="3" type="ORF">ON753_00520</name>
</gene>
<evidence type="ECO:0000313" key="3">
    <source>
        <dbReference type="EMBL" id="MCX2720898.1"/>
    </source>
</evidence>